<evidence type="ECO:0000256" key="3">
    <source>
        <dbReference type="ARBA" id="ARBA00022692"/>
    </source>
</evidence>
<evidence type="ECO:0000256" key="1">
    <source>
        <dbReference type="ARBA" id="ARBA00004651"/>
    </source>
</evidence>
<dbReference type="EMBL" id="VLKU01000014">
    <property type="protein sequence ID" value="TWI29432.1"/>
    <property type="molecule type" value="Genomic_DNA"/>
</dbReference>
<feature type="transmembrane region" description="Helical" evidence="6">
    <location>
        <begin position="34"/>
        <end position="58"/>
    </location>
</feature>
<evidence type="ECO:0000256" key="4">
    <source>
        <dbReference type="ARBA" id="ARBA00022989"/>
    </source>
</evidence>
<reference evidence="7 8" key="1">
    <citation type="journal article" date="2015" name="Stand. Genomic Sci.">
        <title>Genomic Encyclopedia of Bacterial and Archaeal Type Strains, Phase III: the genomes of soil and plant-associated and newly described type strains.</title>
        <authorList>
            <person name="Whitman W.B."/>
            <person name="Woyke T."/>
            <person name="Klenk H.P."/>
            <person name="Zhou Y."/>
            <person name="Lilburn T.G."/>
            <person name="Beck B.J."/>
            <person name="De Vos P."/>
            <person name="Vandamme P."/>
            <person name="Eisen J.A."/>
            <person name="Garrity G."/>
            <person name="Hugenholtz P."/>
            <person name="Kyrpides N.C."/>
        </authorList>
    </citation>
    <scope>NUCLEOTIDE SEQUENCE [LARGE SCALE GENOMIC DNA]</scope>
    <source>
        <strain evidence="7 8">CGMCC 1.5364</strain>
    </source>
</reference>
<feature type="transmembrane region" description="Helical" evidence="6">
    <location>
        <begin position="145"/>
        <end position="167"/>
    </location>
</feature>
<keyword evidence="4 6" id="KW-1133">Transmembrane helix</keyword>
<feature type="transmembrane region" description="Helical" evidence="6">
    <location>
        <begin position="179"/>
        <end position="198"/>
    </location>
</feature>
<evidence type="ECO:0000256" key="5">
    <source>
        <dbReference type="ARBA" id="ARBA00023136"/>
    </source>
</evidence>
<feature type="transmembrane region" description="Helical" evidence="6">
    <location>
        <begin position="6"/>
        <end position="25"/>
    </location>
</feature>
<dbReference type="Pfam" id="PF01810">
    <property type="entry name" value="LysE"/>
    <property type="match status" value="1"/>
</dbReference>
<comment type="caution">
    <text evidence="7">The sequence shown here is derived from an EMBL/GenBank/DDBJ whole genome shotgun (WGS) entry which is preliminary data.</text>
</comment>
<feature type="transmembrane region" description="Helical" evidence="6">
    <location>
        <begin position="64"/>
        <end position="84"/>
    </location>
</feature>
<keyword evidence="3 6" id="KW-0812">Transmembrane</keyword>
<sequence>MHAYLAGLGTGLSLIVAIGAQNAFVLKQGLLRQYVLAVCLFCAISDGLLIAAGVAGAGTLAARAPWFLVVMRWGGALFLLVYGARSFLAAWRGGETLEARGKASPGLAATLMTLAALTWLNPHVWLDTVVLLGSVSAAWEDKRAFAMGAMTGSFLFFLTLGYGARLLAPLFARPVAWRLLDVLVGLIMWSIALGLVFAG</sequence>
<dbReference type="GO" id="GO:0005886">
    <property type="term" value="C:plasma membrane"/>
    <property type="evidence" value="ECO:0007669"/>
    <property type="project" value="UniProtKB-SubCell"/>
</dbReference>
<proteinExistence type="predicted"/>
<feature type="transmembrane region" description="Helical" evidence="6">
    <location>
        <begin position="105"/>
        <end position="125"/>
    </location>
</feature>
<accession>A0A562NB62</accession>
<comment type="subcellular location">
    <subcellularLocation>
        <location evidence="1">Cell membrane</location>
        <topology evidence="1">Multi-pass membrane protein</topology>
    </subcellularLocation>
</comment>
<organism evidence="7 8">
    <name type="scientific">Paracoccus sulfuroxidans</name>
    <dbReference type="NCBI Taxonomy" id="384678"/>
    <lineage>
        <taxon>Bacteria</taxon>
        <taxon>Pseudomonadati</taxon>
        <taxon>Pseudomonadota</taxon>
        <taxon>Alphaproteobacteria</taxon>
        <taxon>Rhodobacterales</taxon>
        <taxon>Paracoccaceae</taxon>
        <taxon>Paracoccus</taxon>
    </lineage>
</organism>
<evidence type="ECO:0000313" key="8">
    <source>
        <dbReference type="Proteomes" id="UP000316225"/>
    </source>
</evidence>
<evidence type="ECO:0000313" key="7">
    <source>
        <dbReference type="EMBL" id="TWI29432.1"/>
    </source>
</evidence>
<protein>
    <submittedName>
        <fullName evidence="7">L-lysine exporter family protein LysE/ArgO</fullName>
    </submittedName>
</protein>
<dbReference type="RefSeq" id="WP_145399700.1">
    <property type="nucleotide sequence ID" value="NZ_VLKU01000014.1"/>
</dbReference>
<name>A0A562NB62_9RHOB</name>
<keyword evidence="2" id="KW-1003">Cell membrane</keyword>
<dbReference type="Proteomes" id="UP000316225">
    <property type="component" value="Unassembled WGS sequence"/>
</dbReference>
<dbReference type="GO" id="GO:0015171">
    <property type="term" value="F:amino acid transmembrane transporter activity"/>
    <property type="evidence" value="ECO:0007669"/>
    <property type="project" value="TreeGrafter"/>
</dbReference>
<evidence type="ECO:0000256" key="6">
    <source>
        <dbReference type="SAM" id="Phobius"/>
    </source>
</evidence>
<dbReference type="InterPro" id="IPR001123">
    <property type="entry name" value="LeuE-type"/>
</dbReference>
<keyword evidence="8" id="KW-1185">Reference proteome</keyword>
<dbReference type="PANTHER" id="PTHR30086">
    <property type="entry name" value="ARGININE EXPORTER PROTEIN ARGO"/>
    <property type="match status" value="1"/>
</dbReference>
<gene>
    <name evidence="7" type="ORF">IQ24_03642</name>
</gene>
<dbReference type="PANTHER" id="PTHR30086:SF20">
    <property type="entry name" value="ARGININE EXPORTER PROTEIN ARGO-RELATED"/>
    <property type="match status" value="1"/>
</dbReference>
<dbReference type="AlphaFoldDB" id="A0A562NB62"/>
<evidence type="ECO:0000256" key="2">
    <source>
        <dbReference type="ARBA" id="ARBA00022475"/>
    </source>
</evidence>
<keyword evidence="5 6" id="KW-0472">Membrane</keyword>
<dbReference type="OrthoDB" id="5638726at2"/>